<organism evidence="1 2">
    <name type="scientific">Popillia japonica</name>
    <name type="common">Japanese beetle</name>
    <dbReference type="NCBI Taxonomy" id="7064"/>
    <lineage>
        <taxon>Eukaryota</taxon>
        <taxon>Metazoa</taxon>
        <taxon>Ecdysozoa</taxon>
        <taxon>Arthropoda</taxon>
        <taxon>Hexapoda</taxon>
        <taxon>Insecta</taxon>
        <taxon>Pterygota</taxon>
        <taxon>Neoptera</taxon>
        <taxon>Endopterygota</taxon>
        <taxon>Coleoptera</taxon>
        <taxon>Polyphaga</taxon>
        <taxon>Scarabaeiformia</taxon>
        <taxon>Scarabaeidae</taxon>
        <taxon>Rutelinae</taxon>
        <taxon>Popillia</taxon>
    </lineage>
</organism>
<name>A0AAW1MGA2_POPJA</name>
<protein>
    <submittedName>
        <fullName evidence="1">Uncharacterized protein</fullName>
    </submittedName>
</protein>
<keyword evidence="2" id="KW-1185">Reference proteome</keyword>
<evidence type="ECO:0000313" key="1">
    <source>
        <dbReference type="EMBL" id="KAK9745793.1"/>
    </source>
</evidence>
<dbReference type="Proteomes" id="UP001458880">
    <property type="component" value="Unassembled WGS sequence"/>
</dbReference>
<reference evidence="1 2" key="1">
    <citation type="journal article" date="2024" name="BMC Genomics">
        <title>De novo assembly and annotation of Popillia japonica's genome with initial clues to its potential as an invasive pest.</title>
        <authorList>
            <person name="Cucini C."/>
            <person name="Boschi S."/>
            <person name="Funari R."/>
            <person name="Cardaioli E."/>
            <person name="Iannotti N."/>
            <person name="Marturano G."/>
            <person name="Paoli F."/>
            <person name="Bruttini M."/>
            <person name="Carapelli A."/>
            <person name="Frati F."/>
            <person name="Nardi F."/>
        </authorList>
    </citation>
    <scope>NUCLEOTIDE SEQUENCE [LARGE SCALE GENOMIC DNA]</scope>
    <source>
        <strain evidence="1">DMR45628</strain>
    </source>
</reference>
<sequence length="162" mass="18506">MVFRNSEVKIFLKLYSRKNSIRINGISEQRSENILEVVSNLLLEKLNISISPYCIDNCHRVINKKYSDSAHKKSRYPPPVIVKFTSHMVKEKVFNNKKLVKGSGISVAEDLTAARYKLYRAAAQKFGVKHVWSSRRRNGNVFAEDHGKRLSIKVAEDIIVSG</sequence>
<evidence type="ECO:0000313" key="2">
    <source>
        <dbReference type="Proteomes" id="UP001458880"/>
    </source>
</evidence>
<comment type="caution">
    <text evidence="1">The sequence shown here is derived from an EMBL/GenBank/DDBJ whole genome shotgun (WGS) entry which is preliminary data.</text>
</comment>
<accession>A0AAW1MGA2</accession>
<dbReference type="AlphaFoldDB" id="A0AAW1MGA2"/>
<proteinExistence type="predicted"/>
<gene>
    <name evidence="1" type="ORF">QE152_g6626</name>
</gene>
<dbReference type="Gene3D" id="3.30.70.1820">
    <property type="entry name" value="L1 transposable element, RRM domain"/>
    <property type="match status" value="1"/>
</dbReference>
<dbReference type="EMBL" id="JASPKY010000045">
    <property type="protein sequence ID" value="KAK9745793.1"/>
    <property type="molecule type" value="Genomic_DNA"/>
</dbReference>